<evidence type="ECO:0000256" key="2">
    <source>
        <dbReference type="ARBA" id="ARBA00022475"/>
    </source>
</evidence>
<dbReference type="InterPro" id="IPR050189">
    <property type="entry name" value="MFS_Efflux_Transporters"/>
</dbReference>
<sequence length="388" mass="39388">MPLFVYVLSLAVFAQGTSEFMLSGLVPGIAHDMSVSVGAAASLTSAYAIGMIVGAPAMAALSARWPRRRALAGFLAAFVVVHVIGAVTTNFPVLFGTRIVAAIVNAGFLAVAMSVATALAVPAKKARATATLLSGVTLSCVAGVPAGAMLGEWSGWRSAFWAVAALCLPALALVFRSAPAGAARHHDVSIRQETRELRSRPVQLALTLAALVNGATFATFAYLAVIATYVTHLPGDAVPGLLAAFGIGAFIGVTTAGRTGDGRLRRGLVLALCALPAGWAVLAVTSAHTTALFIVAIIQGGLSFGVGSTLVSRVMHVASRAPSLSGSFATVALNAGAFVGPLLAGVATETTDDYRRAVWVSAVMAATAVVIIVASGPRAAHGHVREAR</sequence>
<keyword evidence="3 6" id="KW-0812">Transmembrane</keyword>
<feature type="transmembrane region" description="Helical" evidence="6">
    <location>
        <begin position="268"/>
        <end position="285"/>
    </location>
</feature>
<gene>
    <name evidence="8" type="ORF">HKK74_37110</name>
</gene>
<keyword evidence="5 6" id="KW-0472">Membrane</keyword>
<evidence type="ECO:0000256" key="6">
    <source>
        <dbReference type="SAM" id="Phobius"/>
    </source>
</evidence>
<evidence type="ECO:0000313" key="9">
    <source>
        <dbReference type="Proteomes" id="UP000805614"/>
    </source>
</evidence>
<proteinExistence type="predicted"/>
<protein>
    <submittedName>
        <fullName evidence="8">MFS transporter</fullName>
    </submittedName>
</protein>
<dbReference type="RefSeq" id="WP_187248111.1">
    <property type="nucleotide sequence ID" value="NZ_BAAAOK010000002.1"/>
</dbReference>
<name>A0ABR7M1X3_9ACTN</name>
<dbReference type="Proteomes" id="UP000805614">
    <property type="component" value="Unassembled WGS sequence"/>
</dbReference>
<evidence type="ECO:0000256" key="1">
    <source>
        <dbReference type="ARBA" id="ARBA00004651"/>
    </source>
</evidence>
<keyword evidence="2" id="KW-1003">Cell membrane</keyword>
<feature type="domain" description="Major facilitator superfamily (MFS) profile" evidence="7">
    <location>
        <begin position="4"/>
        <end position="380"/>
    </location>
</feature>
<comment type="subcellular location">
    <subcellularLocation>
        <location evidence="1">Cell membrane</location>
        <topology evidence="1">Multi-pass membrane protein</topology>
    </subcellularLocation>
</comment>
<dbReference type="CDD" id="cd17324">
    <property type="entry name" value="MFS_NepI_like"/>
    <property type="match status" value="1"/>
</dbReference>
<dbReference type="SUPFAM" id="SSF103473">
    <property type="entry name" value="MFS general substrate transporter"/>
    <property type="match status" value="1"/>
</dbReference>
<keyword evidence="9" id="KW-1185">Reference proteome</keyword>
<evidence type="ECO:0000259" key="7">
    <source>
        <dbReference type="PROSITE" id="PS50850"/>
    </source>
</evidence>
<comment type="caution">
    <text evidence="8">The sequence shown here is derived from an EMBL/GenBank/DDBJ whole genome shotgun (WGS) entry which is preliminary data.</text>
</comment>
<dbReference type="InterPro" id="IPR011701">
    <property type="entry name" value="MFS"/>
</dbReference>
<evidence type="ECO:0000256" key="5">
    <source>
        <dbReference type="ARBA" id="ARBA00023136"/>
    </source>
</evidence>
<dbReference type="Gene3D" id="1.20.1250.20">
    <property type="entry name" value="MFS general substrate transporter like domains"/>
    <property type="match status" value="1"/>
</dbReference>
<feature type="transmembrane region" description="Helical" evidence="6">
    <location>
        <begin position="38"/>
        <end position="59"/>
    </location>
</feature>
<keyword evidence="4 6" id="KW-1133">Transmembrane helix</keyword>
<feature type="transmembrane region" description="Helical" evidence="6">
    <location>
        <begin position="291"/>
        <end position="312"/>
    </location>
</feature>
<dbReference type="EMBL" id="JABVEC010000056">
    <property type="protein sequence ID" value="MBC6471069.1"/>
    <property type="molecule type" value="Genomic_DNA"/>
</dbReference>
<dbReference type="PANTHER" id="PTHR43124">
    <property type="entry name" value="PURINE EFFLUX PUMP PBUE"/>
    <property type="match status" value="1"/>
</dbReference>
<dbReference type="InterPro" id="IPR020846">
    <property type="entry name" value="MFS_dom"/>
</dbReference>
<feature type="transmembrane region" description="Helical" evidence="6">
    <location>
        <begin position="99"/>
        <end position="121"/>
    </location>
</feature>
<dbReference type="PROSITE" id="PS50850">
    <property type="entry name" value="MFS"/>
    <property type="match status" value="1"/>
</dbReference>
<reference evidence="8 9" key="1">
    <citation type="submission" date="2020-06" db="EMBL/GenBank/DDBJ databases">
        <title>Actinomadura xiongansis sp. nov., isolated from soil of Baiyangdian.</title>
        <authorList>
            <person name="Zhang X."/>
        </authorList>
    </citation>
    <scope>NUCLEOTIDE SEQUENCE [LARGE SCALE GENOMIC DNA]</scope>
    <source>
        <strain evidence="8 9">HBUM206468</strain>
    </source>
</reference>
<feature type="transmembrane region" description="Helical" evidence="6">
    <location>
        <begin position="324"/>
        <end position="344"/>
    </location>
</feature>
<feature type="transmembrane region" description="Helical" evidence="6">
    <location>
        <begin position="356"/>
        <end position="375"/>
    </location>
</feature>
<feature type="transmembrane region" description="Helical" evidence="6">
    <location>
        <begin position="204"/>
        <end position="231"/>
    </location>
</feature>
<feature type="transmembrane region" description="Helical" evidence="6">
    <location>
        <begin position="160"/>
        <end position="183"/>
    </location>
</feature>
<evidence type="ECO:0000256" key="4">
    <source>
        <dbReference type="ARBA" id="ARBA00022989"/>
    </source>
</evidence>
<dbReference type="PANTHER" id="PTHR43124:SF3">
    <property type="entry name" value="CHLORAMPHENICOL EFFLUX PUMP RV0191"/>
    <property type="match status" value="1"/>
</dbReference>
<feature type="transmembrane region" description="Helical" evidence="6">
    <location>
        <begin position="128"/>
        <end position="148"/>
    </location>
</feature>
<organism evidence="8 9">
    <name type="scientific">Actinomadura alba</name>
    <dbReference type="NCBI Taxonomy" id="406431"/>
    <lineage>
        <taxon>Bacteria</taxon>
        <taxon>Bacillati</taxon>
        <taxon>Actinomycetota</taxon>
        <taxon>Actinomycetes</taxon>
        <taxon>Streptosporangiales</taxon>
        <taxon>Thermomonosporaceae</taxon>
        <taxon>Actinomadura</taxon>
    </lineage>
</organism>
<evidence type="ECO:0000256" key="3">
    <source>
        <dbReference type="ARBA" id="ARBA00022692"/>
    </source>
</evidence>
<dbReference type="InterPro" id="IPR036259">
    <property type="entry name" value="MFS_trans_sf"/>
</dbReference>
<dbReference type="NCBIfam" id="NF033135">
    <property type="entry name" value="cmx_cmrA"/>
    <property type="match status" value="1"/>
</dbReference>
<feature type="transmembrane region" description="Helical" evidence="6">
    <location>
        <begin position="237"/>
        <end position="256"/>
    </location>
</feature>
<accession>A0ABR7M1X3</accession>
<evidence type="ECO:0000313" key="8">
    <source>
        <dbReference type="EMBL" id="MBC6471069.1"/>
    </source>
</evidence>
<feature type="transmembrane region" description="Helical" evidence="6">
    <location>
        <begin position="71"/>
        <end position="93"/>
    </location>
</feature>
<dbReference type="Pfam" id="PF07690">
    <property type="entry name" value="MFS_1"/>
    <property type="match status" value="1"/>
</dbReference>